<keyword evidence="2" id="KW-0677">Repeat</keyword>
<dbReference type="Gene3D" id="3.40.50.300">
    <property type="entry name" value="P-loop containing nucleotide triphosphate hydrolases"/>
    <property type="match status" value="1"/>
</dbReference>
<dbReference type="InterPro" id="IPR050173">
    <property type="entry name" value="ABC_transporter_C-like"/>
</dbReference>
<keyword evidence="5" id="KW-1133">Transmembrane helix</keyword>
<evidence type="ECO:0000256" key="2">
    <source>
        <dbReference type="ARBA" id="ARBA00022737"/>
    </source>
</evidence>
<dbReference type="OrthoDB" id="6500128at2759"/>
<keyword evidence="5" id="KW-0472">Membrane</keyword>
<evidence type="ECO:0000313" key="7">
    <source>
        <dbReference type="EMBL" id="PNH05920.1"/>
    </source>
</evidence>
<dbReference type="GO" id="GO:0012505">
    <property type="term" value="C:endomembrane system"/>
    <property type="evidence" value="ECO:0007669"/>
    <property type="project" value="UniProtKB-SubCell"/>
</dbReference>
<protein>
    <submittedName>
        <fullName evidence="7">Canalicular multispecific organic anion transporter 1</fullName>
    </submittedName>
</protein>
<dbReference type="Proteomes" id="UP000236333">
    <property type="component" value="Unassembled WGS sequence"/>
</dbReference>
<feature type="non-terminal residue" evidence="7">
    <location>
        <position position="1"/>
    </location>
</feature>
<dbReference type="GO" id="GO:0042626">
    <property type="term" value="F:ATPase-coupled transmembrane transporter activity"/>
    <property type="evidence" value="ECO:0007669"/>
    <property type="project" value="TreeGrafter"/>
</dbReference>
<dbReference type="EMBL" id="PGGS01000271">
    <property type="protein sequence ID" value="PNH05920.1"/>
    <property type="molecule type" value="Genomic_DNA"/>
</dbReference>
<evidence type="ECO:0000256" key="1">
    <source>
        <dbReference type="ARBA" id="ARBA00004127"/>
    </source>
</evidence>
<dbReference type="InterPro" id="IPR027417">
    <property type="entry name" value="P-loop_NTPase"/>
</dbReference>
<dbReference type="InterPro" id="IPR003439">
    <property type="entry name" value="ABC_transporter-like_ATP-bd"/>
</dbReference>
<evidence type="ECO:0000256" key="3">
    <source>
        <dbReference type="ARBA" id="ARBA00022741"/>
    </source>
</evidence>
<organism evidence="7 8">
    <name type="scientific">Tetrabaena socialis</name>
    <dbReference type="NCBI Taxonomy" id="47790"/>
    <lineage>
        <taxon>Eukaryota</taxon>
        <taxon>Viridiplantae</taxon>
        <taxon>Chlorophyta</taxon>
        <taxon>core chlorophytes</taxon>
        <taxon>Chlorophyceae</taxon>
        <taxon>CS clade</taxon>
        <taxon>Chlamydomonadales</taxon>
        <taxon>Tetrabaenaceae</taxon>
        <taxon>Tetrabaena</taxon>
    </lineage>
</organism>
<gene>
    <name evidence="7" type="ORF">TSOC_007783</name>
</gene>
<sequence length="218" mass="23392">ENIRRINVNHLALFNTEQCHVWLAFWCDFYGAIMVLATCLLSVAYKESVGSAAVGLAISNTIQESDVAPALPGAGGPGNGLANGNGATSSSLVEIKVADDKSPSPDGEPPKDWPTKGDIRFEKVCLRYYPGAPLALKYVSFHIMDGEKIGVVGRTGSGKTTLLMALFRMFELAYGRIVIDGVNLAHLKLQAVEDTGPHASKMLRRMAADGPRDDSKDD</sequence>
<evidence type="ECO:0000259" key="6">
    <source>
        <dbReference type="Pfam" id="PF00005"/>
    </source>
</evidence>
<comment type="caution">
    <text evidence="7">The sequence shown here is derived from an EMBL/GenBank/DDBJ whole genome shotgun (WGS) entry which is preliminary data.</text>
</comment>
<dbReference type="PANTHER" id="PTHR24223">
    <property type="entry name" value="ATP-BINDING CASSETTE SUB-FAMILY C"/>
    <property type="match status" value="1"/>
</dbReference>
<keyword evidence="8" id="KW-1185">Reference proteome</keyword>
<evidence type="ECO:0000256" key="5">
    <source>
        <dbReference type="SAM" id="Phobius"/>
    </source>
</evidence>
<reference evidence="7 8" key="1">
    <citation type="journal article" date="2017" name="Mol. Biol. Evol.">
        <title>The 4-celled Tetrabaena socialis nuclear genome reveals the essential components for genetic control of cell number at the origin of multicellularity in the volvocine lineage.</title>
        <authorList>
            <person name="Featherston J."/>
            <person name="Arakaki Y."/>
            <person name="Hanschen E.R."/>
            <person name="Ferris P.J."/>
            <person name="Michod R.E."/>
            <person name="Olson B.J.S.C."/>
            <person name="Nozaki H."/>
            <person name="Durand P.M."/>
        </authorList>
    </citation>
    <scope>NUCLEOTIDE SEQUENCE [LARGE SCALE GENOMIC DNA]</scope>
    <source>
        <strain evidence="7 8">NIES-571</strain>
    </source>
</reference>
<accession>A0A2J8A078</accession>
<dbReference type="GO" id="GO:0016887">
    <property type="term" value="F:ATP hydrolysis activity"/>
    <property type="evidence" value="ECO:0007669"/>
    <property type="project" value="InterPro"/>
</dbReference>
<evidence type="ECO:0000256" key="4">
    <source>
        <dbReference type="ARBA" id="ARBA00022840"/>
    </source>
</evidence>
<comment type="subcellular location">
    <subcellularLocation>
        <location evidence="1">Endomembrane system</location>
        <topology evidence="1">Multi-pass membrane protein</topology>
    </subcellularLocation>
</comment>
<keyword evidence="3" id="KW-0547">Nucleotide-binding</keyword>
<dbReference type="AlphaFoldDB" id="A0A2J8A078"/>
<evidence type="ECO:0000313" key="8">
    <source>
        <dbReference type="Proteomes" id="UP000236333"/>
    </source>
</evidence>
<dbReference type="Pfam" id="PF00005">
    <property type="entry name" value="ABC_tran"/>
    <property type="match status" value="1"/>
</dbReference>
<feature type="domain" description="ABC transporter" evidence="6">
    <location>
        <begin position="136"/>
        <end position="186"/>
    </location>
</feature>
<dbReference type="SUPFAM" id="SSF52540">
    <property type="entry name" value="P-loop containing nucleoside triphosphate hydrolases"/>
    <property type="match status" value="1"/>
</dbReference>
<name>A0A2J8A078_9CHLO</name>
<dbReference type="PANTHER" id="PTHR24223:SF443">
    <property type="entry name" value="MULTIDRUG-RESISTANCE LIKE PROTEIN 1, ISOFORM I"/>
    <property type="match status" value="1"/>
</dbReference>
<keyword evidence="5" id="KW-0812">Transmembrane</keyword>
<feature type="transmembrane region" description="Helical" evidence="5">
    <location>
        <begin position="21"/>
        <end position="45"/>
    </location>
</feature>
<dbReference type="GO" id="GO:0005524">
    <property type="term" value="F:ATP binding"/>
    <property type="evidence" value="ECO:0007669"/>
    <property type="project" value="UniProtKB-KW"/>
</dbReference>
<keyword evidence="4" id="KW-0067">ATP-binding</keyword>
<proteinExistence type="predicted"/>
<dbReference type="GO" id="GO:0016020">
    <property type="term" value="C:membrane"/>
    <property type="evidence" value="ECO:0007669"/>
    <property type="project" value="TreeGrafter"/>
</dbReference>